<sequence length="206" mass="22578">MRSGRTWLRFLTVTNLAEWNKRDGKSLRRKHQKLVRVPKPTGNGVCPAKVQRAKRLQYAIKASASVVDIHDDIEATYDGGLSITLRLDHQDELQLVDSTNSPSTAKNVSTTVATLGSASFIPSAMMQSPQSEVTQSATSAPLQATARAGPEPSELAELSKTLGKRRASSADTVSLRQTARRRILRKTKYPTMPKAVLERKKAQRAG</sequence>
<accession>A0A833SMK0</accession>
<dbReference type="InterPro" id="IPR049203">
    <property type="entry name" value="DUF6818"/>
</dbReference>
<feature type="region of interest" description="Disordered" evidence="1">
    <location>
        <begin position="128"/>
        <end position="192"/>
    </location>
</feature>
<dbReference type="Pfam" id="PF20681">
    <property type="entry name" value="DUF6818"/>
    <property type="match status" value="1"/>
</dbReference>
<comment type="caution">
    <text evidence="3">The sequence shown here is derived from an EMBL/GenBank/DDBJ whole genome shotgun (WGS) entry which is preliminary data.</text>
</comment>
<protein>
    <recommendedName>
        <fullName evidence="2">DUF6818 domain-containing protein</fullName>
    </recommendedName>
</protein>
<evidence type="ECO:0000256" key="1">
    <source>
        <dbReference type="SAM" id="MobiDB-lite"/>
    </source>
</evidence>
<gene>
    <name evidence="3" type="ORF">GN244_ATG04636</name>
</gene>
<proteinExistence type="predicted"/>
<dbReference type="EMBL" id="WSZM01000092">
    <property type="protein sequence ID" value="KAF4043156.1"/>
    <property type="molecule type" value="Genomic_DNA"/>
</dbReference>
<feature type="domain" description="DUF6818" evidence="2">
    <location>
        <begin position="17"/>
        <end position="73"/>
    </location>
</feature>
<evidence type="ECO:0000313" key="4">
    <source>
        <dbReference type="Proteomes" id="UP000602510"/>
    </source>
</evidence>
<dbReference type="AlphaFoldDB" id="A0A833SMK0"/>
<dbReference type="Proteomes" id="UP000602510">
    <property type="component" value="Unassembled WGS sequence"/>
</dbReference>
<evidence type="ECO:0000259" key="2">
    <source>
        <dbReference type="Pfam" id="PF20681"/>
    </source>
</evidence>
<feature type="compositionally biased region" description="Basic residues" evidence="1">
    <location>
        <begin position="178"/>
        <end position="188"/>
    </location>
</feature>
<name>A0A833SMK0_PHYIN</name>
<keyword evidence="4" id="KW-1185">Reference proteome</keyword>
<evidence type="ECO:0000313" key="3">
    <source>
        <dbReference type="EMBL" id="KAF4043156.1"/>
    </source>
</evidence>
<dbReference type="PANTHER" id="PTHR34409">
    <property type="entry name" value="SET DOMAIN-CONTAINING PROTEIN"/>
    <property type="match status" value="1"/>
</dbReference>
<dbReference type="PANTHER" id="PTHR34409:SF1">
    <property type="entry name" value="MYB-LIKE DOMAIN-CONTAINING PROTEIN"/>
    <property type="match status" value="1"/>
</dbReference>
<reference evidence="3" key="1">
    <citation type="submission" date="2020-04" db="EMBL/GenBank/DDBJ databases">
        <title>Hybrid Assembly of Korean Phytophthora infestans isolates.</title>
        <authorList>
            <person name="Prokchorchik M."/>
            <person name="Lee Y."/>
            <person name="Seo J."/>
            <person name="Cho J.-H."/>
            <person name="Park Y.-E."/>
            <person name="Jang D.-C."/>
            <person name="Im J.-S."/>
            <person name="Choi J.-G."/>
            <person name="Park H.-J."/>
            <person name="Lee G.-B."/>
            <person name="Lee Y.-G."/>
            <person name="Hong S.-Y."/>
            <person name="Cho K."/>
            <person name="Sohn K.H."/>
        </authorList>
    </citation>
    <scope>NUCLEOTIDE SEQUENCE</scope>
    <source>
        <strain evidence="3">KR_1_A1</strain>
    </source>
</reference>
<organism evidence="3 4">
    <name type="scientific">Phytophthora infestans</name>
    <name type="common">Potato late blight agent</name>
    <name type="synonym">Botrytis infestans</name>
    <dbReference type="NCBI Taxonomy" id="4787"/>
    <lineage>
        <taxon>Eukaryota</taxon>
        <taxon>Sar</taxon>
        <taxon>Stramenopiles</taxon>
        <taxon>Oomycota</taxon>
        <taxon>Peronosporomycetes</taxon>
        <taxon>Peronosporales</taxon>
        <taxon>Peronosporaceae</taxon>
        <taxon>Phytophthora</taxon>
    </lineage>
</organism>
<feature type="compositionally biased region" description="Polar residues" evidence="1">
    <location>
        <begin position="128"/>
        <end position="142"/>
    </location>
</feature>